<gene>
    <name evidence="2" type="ORF">MKZ38_003930</name>
</gene>
<reference evidence="2" key="1">
    <citation type="submission" date="2022-07" db="EMBL/GenBank/DDBJ databases">
        <title>Draft genome sequence of Zalerion maritima ATCC 34329, a (micro)plastics degrading marine fungus.</title>
        <authorList>
            <person name="Paco A."/>
            <person name="Goncalves M.F.M."/>
            <person name="Rocha-Santos T.A.P."/>
            <person name="Alves A."/>
        </authorList>
    </citation>
    <scope>NUCLEOTIDE SEQUENCE</scope>
    <source>
        <strain evidence="2">ATCC 34329</strain>
    </source>
</reference>
<evidence type="ECO:0000313" key="3">
    <source>
        <dbReference type="Proteomes" id="UP001201980"/>
    </source>
</evidence>
<protein>
    <submittedName>
        <fullName evidence="2">Uncharacterized protein</fullName>
    </submittedName>
</protein>
<proteinExistence type="predicted"/>
<feature type="compositionally biased region" description="Polar residues" evidence="1">
    <location>
        <begin position="31"/>
        <end position="40"/>
    </location>
</feature>
<feature type="compositionally biased region" description="Polar residues" evidence="1">
    <location>
        <begin position="101"/>
        <end position="113"/>
    </location>
</feature>
<evidence type="ECO:0000256" key="1">
    <source>
        <dbReference type="SAM" id="MobiDB-lite"/>
    </source>
</evidence>
<feature type="compositionally biased region" description="Polar residues" evidence="1">
    <location>
        <begin position="121"/>
        <end position="130"/>
    </location>
</feature>
<feature type="compositionally biased region" description="Low complexity" evidence="1">
    <location>
        <begin position="1"/>
        <end position="15"/>
    </location>
</feature>
<feature type="compositionally biased region" description="Low complexity" evidence="1">
    <location>
        <begin position="160"/>
        <end position="170"/>
    </location>
</feature>
<feature type="region of interest" description="Disordered" evidence="1">
    <location>
        <begin position="259"/>
        <end position="315"/>
    </location>
</feature>
<sequence>MAGPPVVADGPAASPQATPKRKRDIHDEIPDSTNSMSYSLPTRPFSFQAPSPVSMSRSSSDQGGDVTSPPNPYGFATSASPTMVNLNSNSPRGARFAENFGNLTLNRGSSDLSSMADDIPSFQQSQSSRTAEVVFSASPSSQKKKPKLSTTQDPAEEVNPPSSISSDPDIVQTLRSGSKSQRSKLIDAGVSKGRSPKKRRSGTPDEPTTIVDPVRAALTWQDHEITIYDPDDDDDDGTGVNGIGFKPSAAIAYSRLSKRRQQLAEYRKREEKEARARRNERRRGGGSPASGGIDPKSPSRRVRFIEPSGAPVKAK</sequence>
<dbReference type="EMBL" id="JAKWBI020000231">
    <property type="protein sequence ID" value="KAJ2898423.1"/>
    <property type="molecule type" value="Genomic_DNA"/>
</dbReference>
<feature type="compositionally biased region" description="Basic and acidic residues" evidence="1">
    <location>
        <begin position="265"/>
        <end position="277"/>
    </location>
</feature>
<comment type="caution">
    <text evidence="2">The sequence shown here is derived from an EMBL/GenBank/DDBJ whole genome shotgun (WGS) entry which is preliminary data.</text>
</comment>
<keyword evidence="3" id="KW-1185">Reference proteome</keyword>
<accession>A0AAD5RM49</accession>
<dbReference type="Proteomes" id="UP001201980">
    <property type="component" value="Unassembled WGS sequence"/>
</dbReference>
<organism evidence="2 3">
    <name type="scientific">Zalerion maritima</name>
    <dbReference type="NCBI Taxonomy" id="339359"/>
    <lineage>
        <taxon>Eukaryota</taxon>
        <taxon>Fungi</taxon>
        <taxon>Dikarya</taxon>
        <taxon>Ascomycota</taxon>
        <taxon>Pezizomycotina</taxon>
        <taxon>Sordariomycetes</taxon>
        <taxon>Lulworthiomycetidae</taxon>
        <taxon>Lulworthiales</taxon>
        <taxon>Lulworthiaceae</taxon>
        <taxon>Zalerion</taxon>
    </lineage>
</organism>
<name>A0AAD5RM49_9PEZI</name>
<feature type="compositionally biased region" description="Polar residues" evidence="1">
    <location>
        <begin position="77"/>
        <end position="91"/>
    </location>
</feature>
<evidence type="ECO:0000313" key="2">
    <source>
        <dbReference type="EMBL" id="KAJ2898423.1"/>
    </source>
</evidence>
<feature type="region of interest" description="Disordered" evidence="1">
    <location>
        <begin position="1"/>
        <end position="247"/>
    </location>
</feature>
<feature type="compositionally biased region" description="Low complexity" evidence="1">
    <location>
        <begin position="51"/>
        <end position="60"/>
    </location>
</feature>
<dbReference type="AlphaFoldDB" id="A0AAD5RM49"/>